<accession>X1CH69</accession>
<sequence length="32" mass="3361">IGGDLVQALFAPFNALGRGAEKVIRKISSFGK</sequence>
<evidence type="ECO:0000313" key="1">
    <source>
        <dbReference type="EMBL" id="GAG95618.1"/>
    </source>
</evidence>
<reference evidence="1" key="1">
    <citation type="journal article" date="2014" name="Front. Microbiol.">
        <title>High frequency of phylogenetically diverse reductive dehalogenase-homologous genes in deep subseafloor sedimentary metagenomes.</title>
        <authorList>
            <person name="Kawai M."/>
            <person name="Futagami T."/>
            <person name="Toyoda A."/>
            <person name="Takaki Y."/>
            <person name="Nishi S."/>
            <person name="Hori S."/>
            <person name="Arai W."/>
            <person name="Tsubouchi T."/>
            <person name="Morono Y."/>
            <person name="Uchiyama I."/>
            <person name="Ito T."/>
            <person name="Fujiyama A."/>
            <person name="Inagaki F."/>
            <person name="Takami H."/>
        </authorList>
    </citation>
    <scope>NUCLEOTIDE SEQUENCE</scope>
    <source>
        <strain evidence="1">Expedition CK06-06</strain>
    </source>
</reference>
<feature type="non-terminal residue" evidence="1">
    <location>
        <position position="1"/>
    </location>
</feature>
<dbReference type="EMBL" id="BART01019737">
    <property type="protein sequence ID" value="GAG95618.1"/>
    <property type="molecule type" value="Genomic_DNA"/>
</dbReference>
<name>X1CH69_9ZZZZ</name>
<proteinExistence type="predicted"/>
<dbReference type="AlphaFoldDB" id="X1CH69"/>
<organism evidence="1">
    <name type="scientific">marine sediment metagenome</name>
    <dbReference type="NCBI Taxonomy" id="412755"/>
    <lineage>
        <taxon>unclassified sequences</taxon>
        <taxon>metagenomes</taxon>
        <taxon>ecological metagenomes</taxon>
    </lineage>
</organism>
<gene>
    <name evidence="1" type="ORF">S01H4_36853</name>
</gene>
<protein>
    <submittedName>
        <fullName evidence="1">Uncharacterized protein</fullName>
    </submittedName>
</protein>
<comment type="caution">
    <text evidence="1">The sequence shown here is derived from an EMBL/GenBank/DDBJ whole genome shotgun (WGS) entry which is preliminary data.</text>
</comment>